<feature type="transmembrane region" description="Helical" evidence="1">
    <location>
        <begin position="39"/>
        <end position="56"/>
    </location>
</feature>
<evidence type="ECO:0000313" key="2">
    <source>
        <dbReference type="EMBL" id="QHU35150.1"/>
    </source>
</evidence>
<sequence length="227" mass="27904">MLHIFGIVWPLLYKGFNYQGPWITTKQGIYNDKKIKRNAISAFHSITSLLFSMLYFWFPENTLYRDCLYYFSSTYFIWDSYLIIIKNLREEAFLYHHIVALYMLQNIYKSSVSNMVNWAFLTGELSNLTFYPVYHYMKSFDFKNYQLGANDILYYRLKKWRHIQGFWYILLRYFVFGYFAWKFIDKIENKLLLYNLYMVYFMGIYWGFNTIKGVYLDYYTKKILKIL</sequence>
<keyword evidence="1" id="KW-1133">Transmembrane helix</keyword>
<keyword evidence="1" id="KW-0472">Membrane</keyword>
<proteinExistence type="predicted"/>
<keyword evidence="1" id="KW-0812">Transmembrane</keyword>
<name>A0A6C0LXP3_9ZZZZ</name>
<accession>A0A6C0LXP3</accession>
<feature type="transmembrane region" description="Helical" evidence="1">
    <location>
        <begin position="165"/>
        <end position="184"/>
    </location>
</feature>
<reference evidence="2" key="1">
    <citation type="journal article" date="2020" name="Nature">
        <title>Giant virus diversity and host interactions through global metagenomics.</title>
        <authorList>
            <person name="Schulz F."/>
            <person name="Roux S."/>
            <person name="Paez-Espino D."/>
            <person name="Jungbluth S."/>
            <person name="Walsh D.A."/>
            <person name="Denef V.J."/>
            <person name="McMahon K.D."/>
            <person name="Konstantinidis K.T."/>
            <person name="Eloe-Fadrosh E.A."/>
            <person name="Kyrpides N.C."/>
            <person name="Woyke T."/>
        </authorList>
    </citation>
    <scope>NUCLEOTIDE SEQUENCE</scope>
    <source>
        <strain evidence="2">GVMAG-S-1017745-26</strain>
    </source>
</reference>
<evidence type="ECO:0008006" key="3">
    <source>
        <dbReference type="Google" id="ProtNLM"/>
    </source>
</evidence>
<protein>
    <recommendedName>
        <fullName evidence="3">TLC domain-containing protein</fullName>
    </recommendedName>
</protein>
<dbReference type="AlphaFoldDB" id="A0A6C0LXP3"/>
<organism evidence="2">
    <name type="scientific">viral metagenome</name>
    <dbReference type="NCBI Taxonomy" id="1070528"/>
    <lineage>
        <taxon>unclassified sequences</taxon>
        <taxon>metagenomes</taxon>
        <taxon>organismal metagenomes</taxon>
    </lineage>
</organism>
<feature type="transmembrane region" description="Helical" evidence="1">
    <location>
        <begin position="191"/>
        <end position="208"/>
    </location>
</feature>
<dbReference type="EMBL" id="MN740584">
    <property type="protein sequence ID" value="QHU35150.1"/>
    <property type="molecule type" value="Genomic_DNA"/>
</dbReference>
<evidence type="ECO:0000256" key="1">
    <source>
        <dbReference type="SAM" id="Phobius"/>
    </source>
</evidence>
<feature type="transmembrane region" description="Helical" evidence="1">
    <location>
        <begin position="68"/>
        <end position="85"/>
    </location>
</feature>